<evidence type="ECO:0000313" key="2">
    <source>
        <dbReference type="EMBL" id="SVB74481.1"/>
    </source>
</evidence>
<proteinExistence type="predicted"/>
<evidence type="ECO:0000259" key="1">
    <source>
        <dbReference type="Pfam" id="PF16363"/>
    </source>
</evidence>
<dbReference type="InterPro" id="IPR016040">
    <property type="entry name" value="NAD(P)-bd_dom"/>
</dbReference>
<feature type="domain" description="NAD(P)-binding" evidence="1">
    <location>
        <begin position="4"/>
        <end position="303"/>
    </location>
</feature>
<reference evidence="2" key="1">
    <citation type="submission" date="2018-05" db="EMBL/GenBank/DDBJ databases">
        <authorList>
            <person name="Lanie J.A."/>
            <person name="Ng W.-L."/>
            <person name="Kazmierczak K.M."/>
            <person name="Andrzejewski T.M."/>
            <person name="Davidsen T.M."/>
            <person name="Wayne K.J."/>
            <person name="Tettelin H."/>
            <person name="Glass J.I."/>
            <person name="Rusch D."/>
            <person name="Podicherti R."/>
            <person name="Tsui H.-C.T."/>
            <person name="Winkler M.E."/>
        </authorList>
    </citation>
    <scope>NUCLEOTIDE SEQUENCE</scope>
</reference>
<protein>
    <recommendedName>
        <fullName evidence="1">NAD(P)-binding domain-containing protein</fullName>
    </recommendedName>
</protein>
<dbReference type="AlphaFoldDB" id="A0A382GJX3"/>
<gene>
    <name evidence="2" type="ORF">METZ01_LOCUS227335</name>
</gene>
<dbReference type="EMBL" id="UINC01055513">
    <property type="protein sequence ID" value="SVB74481.1"/>
    <property type="molecule type" value="Genomic_DNA"/>
</dbReference>
<name>A0A382GJX3_9ZZZZ</name>
<accession>A0A382GJX3</accession>
<dbReference type="Gene3D" id="3.40.50.720">
    <property type="entry name" value="NAD(P)-binding Rossmann-like Domain"/>
    <property type="match status" value="1"/>
</dbReference>
<dbReference type="Pfam" id="PF16363">
    <property type="entry name" value="GDP_Man_Dehyd"/>
    <property type="match status" value="1"/>
</dbReference>
<sequence>MKIMITGGMGFVGSHLCEQFLKEKNDVIILTKSFLKKQNIHNISKKIKIEKIDVTDFKKLGKSIQRNRPNIIIHLAGQTSHSQSFEHPLKDVDSNAKSTLFILEEIRKNKLKCRFILGSTFIVVGRPQKLPVDEKTPCWPTTVYGVNRLASEHYCKVYHEVYGLDTVIFRITNSFGPREQVISTKNAVNFLIHEAFLGNTVTIFNKGKFFRDLIYISDVISGIKTIMHKGKSGELYWISSSKKIWFYELGKLLEKLTNAKVKFVKVPNYTKKVDVGNFVVSNSKLRSLGWKSKVNLNQGIKETLESFKLEKIN</sequence>
<organism evidence="2">
    <name type="scientific">marine metagenome</name>
    <dbReference type="NCBI Taxonomy" id="408172"/>
    <lineage>
        <taxon>unclassified sequences</taxon>
        <taxon>metagenomes</taxon>
        <taxon>ecological metagenomes</taxon>
    </lineage>
</organism>
<dbReference type="SUPFAM" id="SSF51735">
    <property type="entry name" value="NAD(P)-binding Rossmann-fold domains"/>
    <property type="match status" value="1"/>
</dbReference>
<dbReference type="InterPro" id="IPR036291">
    <property type="entry name" value="NAD(P)-bd_dom_sf"/>
</dbReference>
<dbReference type="PANTHER" id="PTHR43000">
    <property type="entry name" value="DTDP-D-GLUCOSE 4,6-DEHYDRATASE-RELATED"/>
    <property type="match status" value="1"/>
</dbReference>